<sequence length="206" mass="23565">MRHAVMRQAAVRIDSQAIHWRSYSLGAEVDFQIKHLGQFFKVLIAVTRPLAARVEHILDQRRVTDCRPRSFGRSNALLLEGILNRLQNIIHQISNSPNGLNQSIVAKLGFTAVAQLGYITSMSRNIDILVKLAKAQAAHEGVTHWAISMRIFGKGDFFDNFIKGRRKQCNVDAWFRVMFWFDRNWPEDLEWPASIPRLKERAGDAA</sequence>
<evidence type="ECO:0000313" key="2">
    <source>
        <dbReference type="Proteomes" id="UP001227126"/>
    </source>
</evidence>
<proteinExistence type="predicted"/>
<evidence type="ECO:0000313" key="1">
    <source>
        <dbReference type="EMBL" id="MDK3072722.1"/>
    </source>
</evidence>
<accession>A0ABT7FC86</accession>
<comment type="caution">
    <text evidence="1">The sequence shown here is derived from an EMBL/GenBank/DDBJ whole genome shotgun (WGS) entry which is preliminary data.</text>
</comment>
<organism evidence="1 2">
    <name type="scientific">Sedimentitalea xiamensis</name>
    <dbReference type="NCBI Taxonomy" id="3050037"/>
    <lineage>
        <taxon>Bacteria</taxon>
        <taxon>Pseudomonadati</taxon>
        <taxon>Pseudomonadota</taxon>
        <taxon>Alphaproteobacteria</taxon>
        <taxon>Rhodobacterales</taxon>
        <taxon>Paracoccaceae</taxon>
        <taxon>Sedimentitalea</taxon>
    </lineage>
</organism>
<keyword evidence="2" id="KW-1185">Reference proteome</keyword>
<gene>
    <name evidence="1" type="ORF">QO034_06340</name>
</gene>
<dbReference type="Proteomes" id="UP001227126">
    <property type="component" value="Unassembled WGS sequence"/>
</dbReference>
<dbReference type="RefSeq" id="WP_284484657.1">
    <property type="nucleotide sequence ID" value="NZ_JASNJE010000005.1"/>
</dbReference>
<protein>
    <submittedName>
        <fullName evidence="1">Uncharacterized protein</fullName>
    </submittedName>
</protein>
<reference evidence="1 2" key="1">
    <citation type="submission" date="2023-05" db="EMBL/GenBank/DDBJ databases">
        <title>Sedimentitalea sp. nov. JM2-8.</title>
        <authorList>
            <person name="Huang J."/>
        </authorList>
    </citation>
    <scope>NUCLEOTIDE SEQUENCE [LARGE SCALE GENOMIC DNA]</scope>
    <source>
        <strain evidence="1 2">JM2-8</strain>
    </source>
</reference>
<name>A0ABT7FC86_9RHOB</name>
<dbReference type="EMBL" id="JASNJE010000005">
    <property type="protein sequence ID" value="MDK3072722.1"/>
    <property type="molecule type" value="Genomic_DNA"/>
</dbReference>